<feature type="compositionally biased region" description="Polar residues" evidence="7">
    <location>
        <begin position="78"/>
        <end position="88"/>
    </location>
</feature>
<keyword evidence="5" id="KW-0472">Membrane</keyword>
<dbReference type="GO" id="GO:0005886">
    <property type="term" value="C:plasma membrane"/>
    <property type="evidence" value="ECO:0007669"/>
    <property type="project" value="TreeGrafter"/>
</dbReference>
<evidence type="ECO:0000313" key="10">
    <source>
        <dbReference type="Proteomes" id="UP001174936"/>
    </source>
</evidence>
<feature type="compositionally biased region" description="Low complexity" evidence="7">
    <location>
        <begin position="624"/>
        <end position="648"/>
    </location>
</feature>
<keyword evidence="10" id="KW-1185">Reference proteome</keyword>
<feature type="compositionally biased region" description="Polar residues" evidence="7">
    <location>
        <begin position="111"/>
        <end position="129"/>
    </location>
</feature>
<feature type="region of interest" description="Disordered" evidence="7">
    <location>
        <begin position="564"/>
        <end position="747"/>
    </location>
</feature>
<dbReference type="PANTHER" id="PTHR24269:SF16">
    <property type="entry name" value="PROTEIN SLG1"/>
    <property type="match status" value="1"/>
</dbReference>
<feature type="compositionally biased region" description="Low complexity" evidence="7">
    <location>
        <begin position="595"/>
        <end position="617"/>
    </location>
</feature>
<dbReference type="PANTHER" id="PTHR24269">
    <property type="entry name" value="KREMEN PROTEIN"/>
    <property type="match status" value="1"/>
</dbReference>
<dbReference type="InterPro" id="IPR051836">
    <property type="entry name" value="Kremen_rcpt"/>
</dbReference>
<feature type="compositionally biased region" description="Low complexity" evidence="7">
    <location>
        <begin position="700"/>
        <end position="724"/>
    </location>
</feature>
<feature type="compositionally biased region" description="Polar residues" evidence="7">
    <location>
        <begin position="682"/>
        <end position="694"/>
    </location>
</feature>
<keyword evidence="6" id="KW-0325">Glycoprotein</keyword>
<proteinExistence type="predicted"/>
<evidence type="ECO:0000256" key="2">
    <source>
        <dbReference type="ARBA" id="ARBA00022692"/>
    </source>
</evidence>
<comment type="subcellular location">
    <subcellularLocation>
        <location evidence="1">Membrane</location>
        <topology evidence="1">Single-pass membrane protein</topology>
    </subcellularLocation>
</comment>
<feature type="region of interest" description="Disordered" evidence="7">
    <location>
        <begin position="78"/>
        <end position="140"/>
    </location>
</feature>
<evidence type="ECO:0000256" key="1">
    <source>
        <dbReference type="ARBA" id="ARBA00004167"/>
    </source>
</evidence>
<evidence type="ECO:0000256" key="3">
    <source>
        <dbReference type="ARBA" id="ARBA00022729"/>
    </source>
</evidence>
<organism evidence="9 10">
    <name type="scientific">Cercophora newfieldiana</name>
    <dbReference type="NCBI Taxonomy" id="92897"/>
    <lineage>
        <taxon>Eukaryota</taxon>
        <taxon>Fungi</taxon>
        <taxon>Dikarya</taxon>
        <taxon>Ascomycota</taxon>
        <taxon>Pezizomycotina</taxon>
        <taxon>Sordariomycetes</taxon>
        <taxon>Sordariomycetidae</taxon>
        <taxon>Sordariales</taxon>
        <taxon>Lasiosphaeriaceae</taxon>
        <taxon>Cercophora</taxon>
    </lineage>
</organism>
<keyword evidence="4" id="KW-1133">Transmembrane helix</keyword>
<evidence type="ECO:0000313" key="9">
    <source>
        <dbReference type="EMBL" id="KAK0648873.1"/>
    </source>
</evidence>
<keyword evidence="3" id="KW-0732">Signal</keyword>
<keyword evidence="2" id="KW-0812">Transmembrane</keyword>
<gene>
    <name evidence="9" type="ORF">B0T16DRAFT_122291</name>
</gene>
<feature type="domain" description="WSC" evidence="8">
    <location>
        <begin position="302"/>
        <end position="396"/>
    </location>
</feature>
<feature type="compositionally biased region" description="Polar residues" evidence="7">
    <location>
        <begin position="567"/>
        <end position="585"/>
    </location>
</feature>
<name>A0AA39YAC0_9PEZI</name>
<feature type="compositionally biased region" description="Low complexity" evidence="7">
    <location>
        <begin position="657"/>
        <end position="677"/>
    </location>
</feature>
<evidence type="ECO:0000256" key="6">
    <source>
        <dbReference type="ARBA" id="ARBA00023180"/>
    </source>
</evidence>
<dbReference type="EMBL" id="JAULSV010000003">
    <property type="protein sequence ID" value="KAK0648873.1"/>
    <property type="molecule type" value="Genomic_DNA"/>
</dbReference>
<dbReference type="Pfam" id="PF01822">
    <property type="entry name" value="WSC"/>
    <property type="match status" value="1"/>
</dbReference>
<dbReference type="PROSITE" id="PS51212">
    <property type="entry name" value="WSC"/>
    <property type="match status" value="1"/>
</dbReference>
<feature type="compositionally biased region" description="Low complexity" evidence="7">
    <location>
        <begin position="168"/>
        <end position="184"/>
    </location>
</feature>
<protein>
    <recommendedName>
        <fullName evidence="8">WSC domain-containing protein</fullName>
    </recommendedName>
</protein>
<evidence type="ECO:0000256" key="5">
    <source>
        <dbReference type="ARBA" id="ARBA00023136"/>
    </source>
</evidence>
<comment type="caution">
    <text evidence="9">The sequence shown here is derived from an EMBL/GenBank/DDBJ whole genome shotgun (WGS) entry which is preliminary data.</text>
</comment>
<dbReference type="Proteomes" id="UP001174936">
    <property type="component" value="Unassembled WGS sequence"/>
</dbReference>
<dbReference type="InterPro" id="IPR002889">
    <property type="entry name" value="WSC_carb-bd"/>
</dbReference>
<evidence type="ECO:0000259" key="8">
    <source>
        <dbReference type="PROSITE" id="PS51212"/>
    </source>
</evidence>
<evidence type="ECO:0000256" key="4">
    <source>
        <dbReference type="ARBA" id="ARBA00022989"/>
    </source>
</evidence>
<feature type="compositionally biased region" description="Polar residues" evidence="7">
    <location>
        <begin position="95"/>
        <end position="104"/>
    </location>
</feature>
<dbReference type="SMART" id="SM00321">
    <property type="entry name" value="WSC"/>
    <property type="match status" value="1"/>
</dbReference>
<dbReference type="AlphaFoldDB" id="A0AA39YAC0"/>
<sequence length="765" mass="77025">MVTVSVPCSSALAPETPAPTAASLSSSLIISTAEVVTPVETLTFLSSASGTLTPVSTLTVLTSSLETITTVQPIAATSMPSTENTESAASPAPPQSTNAASTSEAIPPANPSTATVQASQTPTPMTTSGLSGGVTTPSTPLMTVTTTEISFVTTCPSASASYNPTAASTSSCTHESPPTSSPTSGQTAAPGNGGNKGPCPGYGYTCEDCLDGWFCPPSQTPALPAPCGTGWPCYHCSGGWFCVPSPTLVPTTVTKCPASLLRDAVFGETEMRRTKVTLTTTTVVMARSQATVTDISVPDAADWSYGGCYKDDAARSLKDSSITGPLSGGMTTEICVTFCRSQGFTLAGTKGSFQCFCGSLLLDSWLVEDSDCDQPCTGDSSQFCGGTGALSIWSPDGKVRKDISPEHRFVMPTPTPGQTEMVLDTGGLRRMVVKITTPVEVWPAPAATTLNPATSENLAQPRTYVAASSPGADLVDVDRIDVNGIASTVHAIVSAAIQEAHAIAASEIARANSMIAGARAVVGKGFDNMAEELNAVIAEAFPERVAWTTCSTTITVCSTTSTCTETDASLSSPAPGSGLQPNSPGATPAQPSPWTPSTSNPSDEPSGTAAAAPQGQSPTPPTPTSSGPHSALPPSTSPLNPTPLVSPTDTAPELSNPAGTVASTSAPASSPGTTATPEIESATEQSSGPTSPVGSNGAAPVPTNPTGQTTGPSPTPTSPSFGSPDATGGAKPIPGGSTTPMPTYLVSDATRGAANPLREARSFFA</sequence>
<reference evidence="9" key="1">
    <citation type="submission" date="2023-06" db="EMBL/GenBank/DDBJ databases">
        <title>Genome-scale phylogeny and comparative genomics of the fungal order Sordariales.</title>
        <authorList>
            <consortium name="Lawrence Berkeley National Laboratory"/>
            <person name="Hensen N."/>
            <person name="Bonometti L."/>
            <person name="Westerberg I."/>
            <person name="Brannstrom I.O."/>
            <person name="Guillou S."/>
            <person name="Cros-Aarteil S."/>
            <person name="Calhoun S."/>
            <person name="Haridas S."/>
            <person name="Kuo A."/>
            <person name="Mondo S."/>
            <person name="Pangilinan J."/>
            <person name="Riley R."/>
            <person name="Labutti K."/>
            <person name="Andreopoulos B."/>
            <person name="Lipzen A."/>
            <person name="Chen C."/>
            <person name="Yanf M."/>
            <person name="Daum C."/>
            <person name="Ng V."/>
            <person name="Clum A."/>
            <person name="Steindorff A."/>
            <person name="Ohm R."/>
            <person name="Martin F."/>
            <person name="Silar P."/>
            <person name="Natvig D."/>
            <person name="Lalanne C."/>
            <person name="Gautier V."/>
            <person name="Ament-Velasquez S.L."/>
            <person name="Kruys A."/>
            <person name="Hutchinson M.I."/>
            <person name="Powell A.J."/>
            <person name="Barry K."/>
            <person name="Miller A.N."/>
            <person name="Grigoriev I.V."/>
            <person name="Debuchy R."/>
            <person name="Gladieux P."/>
            <person name="Thoren M.H."/>
            <person name="Johannesson H."/>
        </authorList>
    </citation>
    <scope>NUCLEOTIDE SEQUENCE</scope>
    <source>
        <strain evidence="9">SMH2532-1</strain>
    </source>
</reference>
<feature type="region of interest" description="Disordered" evidence="7">
    <location>
        <begin position="166"/>
        <end position="194"/>
    </location>
</feature>
<evidence type="ECO:0000256" key="7">
    <source>
        <dbReference type="SAM" id="MobiDB-lite"/>
    </source>
</evidence>
<accession>A0AA39YAC0</accession>